<evidence type="ECO:0000256" key="1">
    <source>
        <dbReference type="SAM" id="SignalP"/>
    </source>
</evidence>
<dbReference type="AlphaFoldDB" id="A0A0A9CFV2"/>
<reference evidence="2" key="2">
    <citation type="journal article" date="2015" name="Data Brief">
        <title>Shoot transcriptome of the giant reed, Arundo donax.</title>
        <authorList>
            <person name="Barrero R.A."/>
            <person name="Guerrero F.D."/>
            <person name="Moolhuijzen P."/>
            <person name="Goolsby J.A."/>
            <person name="Tidwell J."/>
            <person name="Bellgard S.E."/>
            <person name="Bellgard M.I."/>
        </authorList>
    </citation>
    <scope>NUCLEOTIDE SEQUENCE</scope>
    <source>
        <tissue evidence="2">Shoot tissue taken approximately 20 cm above the soil surface</tissue>
    </source>
</reference>
<sequence length="75" mass="8458">MQTRMLSTSQRFPILIISVLLVLVCPASLDHILLESFNLLPPPKGCYWKAWVSFSPEVQEVSCSKEICKVDCSQC</sequence>
<feature type="chain" id="PRO_5002063318" evidence="1">
    <location>
        <begin position="30"/>
        <end position="75"/>
    </location>
</feature>
<evidence type="ECO:0000313" key="2">
    <source>
        <dbReference type="EMBL" id="JAD74456.1"/>
    </source>
</evidence>
<accession>A0A0A9CFV2</accession>
<organism evidence="2">
    <name type="scientific">Arundo donax</name>
    <name type="common">Giant reed</name>
    <name type="synonym">Donax arundinaceus</name>
    <dbReference type="NCBI Taxonomy" id="35708"/>
    <lineage>
        <taxon>Eukaryota</taxon>
        <taxon>Viridiplantae</taxon>
        <taxon>Streptophyta</taxon>
        <taxon>Embryophyta</taxon>
        <taxon>Tracheophyta</taxon>
        <taxon>Spermatophyta</taxon>
        <taxon>Magnoliopsida</taxon>
        <taxon>Liliopsida</taxon>
        <taxon>Poales</taxon>
        <taxon>Poaceae</taxon>
        <taxon>PACMAD clade</taxon>
        <taxon>Arundinoideae</taxon>
        <taxon>Arundineae</taxon>
        <taxon>Arundo</taxon>
    </lineage>
</organism>
<reference evidence="2" key="1">
    <citation type="submission" date="2014-09" db="EMBL/GenBank/DDBJ databases">
        <authorList>
            <person name="Magalhaes I.L.F."/>
            <person name="Oliveira U."/>
            <person name="Santos F.R."/>
            <person name="Vidigal T.H.D.A."/>
            <person name="Brescovit A.D."/>
            <person name="Santos A.J."/>
        </authorList>
    </citation>
    <scope>NUCLEOTIDE SEQUENCE</scope>
    <source>
        <tissue evidence="2">Shoot tissue taken approximately 20 cm above the soil surface</tissue>
    </source>
</reference>
<feature type="signal peptide" evidence="1">
    <location>
        <begin position="1"/>
        <end position="29"/>
    </location>
</feature>
<protein>
    <submittedName>
        <fullName evidence="2">Uncharacterized protein</fullName>
    </submittedName>
</protein>
<keyword evidence="1" id="KW-0732">Signal</keyword>
<proteinExistence type="predicted"/>
<name>A0A0A9CFV2_ARUDO</name>
<dbReference type="EMBL" id="GBRH01223439">
    <property type="protein sequence ID" value="JAD74456.1"/>
    <property type="molecule type" value="Transcribed_RNA"/>
</dbReference>